<comment type="catalytic activity">
    <reaction evidence="7">
        <text>2 R'C(R)SH + O2 = R'C(R)S-S(R)CR' + H2O2</text>
        <dbReference type="Rhea" id="RHEA:17357"/>
        <dbReference type="ChEBI" id="CHEBI:15379"/>
        <dbReference type="ChEBI" id="CHEBI:16240"/>
        <dbReference type="ChEBI" id="CHEBI:16520"/>
        <dbReference type="ChEBI" id="CHEBI:17412"/>
        <dbReference type="EC" id="1.8.3.2"/>
    </reaction>
</comment>
<dbReference type="InterPro" id="IPR006890">
    <property type="entry name" value="Sulphydryl_Oase_FAD-link_ERV1"/>
</dbReference>
<evidence type="ECO:0000313" key="9">
    <source>
        <dbReference type="EMBL" id="BAO49428.1"/>
    </source>
</evidence>
<keyword evidence="5" id="KW-0560">Oxidoreductase</keyword>
<evidence type="ECO:0000256" key="7">
    <source>
        <dbReference type="ARBA" id="ARBA00048864"/>
    </source>
</evidence>
<feature type="domain" description="ERV/ALR sulfhydryl oxidase" evidence="8">
    <location>
        <begin position="1"/>
        <end position="107"/>
    </location>
</feature>
<organism evidence="9 10">
    <name type="scientific">Alphaentomopoxvirus acuprea</name>
    <dbReference type="NCBI Taxonomy" id="62099"/>
    <lineage>
        <taxon>Viruses</taxon>
        <taxon>Varidnaviria</taxon>
        <taxon>Bamfordvirae</taxon>
        <taxon>Nucleocytoviricota</taxon>
        <taxon>Pokkesviricetes</taxon>
        <taxon>Chitovirales</taxon>
        <taxon>Poxviridae</taxon>
        <taxon>Entomopoxvirinae</taxon>
        <taxon>Alphaentomopoxvirus</taxon>
    </lineage>
</organism>
<dbReference type="RefSeq" id="YP_009001541.1">
    <property type="nucleotide sequence ID" value="NC_023426.1"/>
</dbReference>
<dbReference type="PROSITE" id="PS51324">
    <property type="entry name" value="ERV_ALR"/>
    <property type="match status" value="1"/>
</dbReference>
<dbReference type="OrthoDB" id="17960at10239"/>
<name>W6JIM8_9POXV</name>
<keyword evidence="10" id="KW-1185">Reference proteome</keyword>
<evidence type="ECO:0000256" key="5">
    <source>
        <dbReference type="ARBA" id="ARBA00023002"/>
    </source>
</evidence>
<protein>
    <recommendedName>
        <fullName evidence="2">thiol oxidase</fullName>
        <ecNumber evidence="2">1.8.3.2</ecNumber>
    </recommendedName>
</protein>
<reference evidence="9 10" key="1">
    <citation type="journal article" date="2014" name="Virology">
        <title>The complete genome sequence of the Alphaentomopoxvirus Anomala cuprea entomopoxvirus, including its terminal hairpin loop sequences, suggests a potentially unique mode of apoptosis inhibition and mode of DNA replication.</title>
        <authorList>
            <person name="Mitsuhashi W."/>
            <person name="Miyamoto K."/>
            <person name="Wada S."/>
        </authorList>
    </citation>
    <scope>NUCLEOTIDE SEQUENCE [LARGE SCALE GENOMIC DNA]</scope>
    <source>
        <strain evidence="9">CV6M</strain>
    </source>
</reference>
<accession>W6JIM8</accession>
<keyword evidence="4" id="KW-0274">FAD</keyword>
<comment type="cofactor">
    <cofactor evidence="1">
        <name>FAD</name>
        <dbReference type="ChEBI" id="CHEBI:57692"/>
    </cofactor>
</comment>
<dbReference type="InterPro" id="IPR036774">
    <property type="entry name" value="ERV/ALR_sulphydryl_oxid_sf"/>
</dbReference>
<dbReference type="SUPFAM" id="SSF69000">
    <property type="entry name" value="FAD-dependent thiol oxidase"/>
    <property type="match status" value="1"/>
</dbReference>
<dbReference type="EMBL" id="AP013055">
    <property type="protein sequence ID" value="BAO49428.1"/>
    <property type="molecule type" value="Genomic_DNA"/>
</dbReference>
<dbReference type="GO" id="GO:0016972">
    <property type="term" value="F:thiol oxidase activity"/>
    <property type="evidence" value="ECO:0007669"/>
    <property type="project" value="UniProtKB-EC"/>
</dbReference>
<evidence type="ECO:0000256" key="4">
    <source>
        <dbReference type="ARBA" id="ARBA00022827"/>
    </source>
</evidence>
<evidence type="ECO:0000256" key="2">
    <source>
        <dbReference type="ARBA" id="ARBA00012512"/>
    </source>
</evidence>
<dbReference type="Pfam" id="PF04805">
    <property type="entry name" value="Pox_E10"/>
    <property type="match status" value="1"/>
</dbReference>
<dbReference type="InterPro" id="IPR017905">
    <property type="entry name" value="ERV/ALR_sulphydryl_oxidase"/>
</dbReference>
<evidence type="ECO:0000256" key="6">
    <source>
        <dbReference type="ARBA" id="ARBA00023157"/>
    </source>
</evidence>
<keyword evidence="6" id="KW-1015">Disulfide bond</keyword>
<dbReference type="EC" id="1.8.3.2" evidence="2"/>
<dbReference type="Proteomes" id="UP000174145">
    <property type="component" value="Segment"/>
</dbReference>
<proteinExistence type="predicted"/>
<sequence>MDTQKWGRGAWLLIFVRIYYTINIINKDNYNYELELLKKTLYLLCTSLPCPACSNHAKTNIYNNSIMSELDINRILHFFIEFYNQFHKINYIDITKINQYNTYGNDYLYKPYMFNFTIIPILQECTECQKNFLELISNTNNIKNHIDDVLIHKFSDVATYYSIDDELILDEEIKIKLYSF</sequence>
<evidence type="ECO:0000256" key="3">
    <source>
        <dbReference type="ARBA" id="ARBA00022630"/>
    </source>
</evidence>
<dbReference type="KEGG" id="vg:18263497"/>
<evidence type="ECO:0000256" key="1">
    <source>
        <dbReference type="ARBA" id="ARBA00001974"/>
    </source>
</evidence>
<evidence type="ECO:0000313" key="10">
    <source>
        <dbReference type="Proteomes" id="UP000174145"/>
    </source>
</evidence>
<keyword evidence="3" id="KW-0285">Flavoprotein</keyword>
<evidence type="ECO:0000259" key="8">
    <source>
        <dbReference type="PROSITE" id="PS51324"/>
    </source>
</evidence>
<dbReference type="GeneID" id="18263497"/>